<reference evidence="6" key="1">
    <citation type="journal article" date="2020" name="mSystems">
        <title>Genome- and Community-Level Interaction Insights into Carbon Utilization and Element Cycling Functions of Hydrothermarchaeota in Hydrothermal Sediment.</title>
        <authorList>
            <person name="Zhou Z."/>
            <person name="Liu Y."/>
            <person name="Xu W."/>
            <person name="Pan J."/>
            <person name="Luo Z.H."/>
            <person name="Li M."/>
        </authorList>
    </citation>
    <scope>NUCLEOTIDE SEQUENCE [LARGE SCALE GENOMIC DNA]</scope>
    <source>
        <strain evidence="6">SpSt-1224</strain>
    </source>
</reference>
<comment type="caution">
    <text evidence="6">The sequence shown here is derived from an EMBL/GenBank/DDBJ whole genome shotgun (WGS) entry which is preliminary data.</text>
</comment>
<dbReference type="InterPro" id="IPR050351">
    <property type="entry name" value="BphY/WalK/GraS-like"/>
</dbReference>
<dbReference type="PANTHER" id="PTHR42878:SF14">
    <property type="entry name" value="OSMOLARITY TWO-COMPONENT SYSTEM PROTEIN SSK1"/>
    <property type="match status" value="1"/>
</dbReference>
<dbReference type="SUPFAM" id="SSF55874">
    <property type="entry name" value="ATPase domain of HSP90 chaperone/DNA topoisomerase II/histidine kinase"/>
    <property type="match status" value="1"/>
</dbReference>
<dbReference type="PROSITE" id="PS50109">
    <property type="entry name" value="HIS_KIN"/>
    <property type="match status" value="1"/>
</dbReference>
<proteinExistence type="predicted"/>
<feature type="domain" description="Histidine kinase" evidence="5">
    <location>
        <begin position="341"/>
        <end position="460"/>
    </location>
</feature>
<evidence type="ECO:0000256" key="3">
    <source>
        <dbReference type="ARBA" id="ARBA00022679"/>
    </source>
</evidence>
<dbReference type="Pfam" id="PF02518">
    <property type="entry name" value="HATPase_c"/>
    <property type="match status" value="1"/>
</dbReference>
<keyword evidence="3" id="KW-0808">Transferase</keyword>
<dbReference type="SMART" id="SM00387">
    <property type="entry name" value="HATPase_c"/>
    <property type="match status" value="1"/>
</dbReference>
<organism evidence="6">
    <name type="scientific">Desulfurivibrio alkaliphilus</name>
    <dbReference type="NCBI Taxonomy" id="427923"/>
    <lineage>
        <taxon>Bacteria</taxon>
        <taxon>Pseudomonadati</taxon>
        <taxon>Thermodesulfobacteriota</taxon>
        <taxon>Desulfobulbia</taxon>
        <taxon>Desulfobulbales</taxon>
        <taxon>Desulfobulbaceae</taxon>
        <taxon>Desulfurivibrio</taxon>
    </lineage>
</organism>
<comment type="catalytic activity">
    <reaction evidence="1">
        <text>ATP + protein L-histidine = ADP + protein N-phospho-L-histidine.</text>
        <dbReference type="EC" id="2.7.13.3"/>
    </reaction>
</comment>
<protein>
    <recommendedName>
        <fullName evidence="2">histidine kinase</fullName>
        <ecNumber evidence="2">2.7.13.3</ecNumber>
    </recommendedName>
</protein>
<accession>A0A7C2TH72</accession>
<evidence type="ECO:0000313" key="6">
    <source>
        <dbReference type="EMBL" id="HET98606.1"/>
    </source>
</evidence>
<dbReference type="GO" id="GO:0000156">
    <property type="term" value="F:phosphorelay response regulator activity"/>
    <property type="evidence" value="ECO:0007669"/>
    <property type="project" value="TreeGrafter"/>
</dbReference>
<keyword evidence="4 6" id="KW-0418">Kinase</keyword>
<dbReference type="InterPro" id="IPR003594">
    <property type="entry name" value="HATPase_dom"/>
</dbReference>
<gene>
    <name evidence="6" type="ORF">ENN98_07980</name>
</gene>
<evidence type="ECO:0000256" key="2">
    <source>
        <dbReference type="ARBA" id="ARBA00012438"/>
    </source>
</evidence>
<evidence type="ECO:0000256" key="4">
    <source>
        <dbReference type="ARBA" id="ARBA00022777"/>
    </source>
</evidence>
<evidence type="ECO:0000256" key="1">
    <source>
        <dbReference type="ARBA" id="ARBA00000085"/>
    </source>
</evidence>
<dbReference type="InterPro" id="IPR005467">
    <property type="entry name" value="His_kinase_dom"/>
</dbReference>
<dbReference type="Gene3D" id="3.30.565.10">
    <property type="entry name" value="Histidine kinase-like ATPase, C-terminal domain"/>
    <property type="match status" value="1"/>
</dbReference>
<dbReference type="EMBL" id="DSDS01000179">
    <property type="protein sequence ID" value="HET98606.1"/>
    <property type="molecule type" value="Genomic_DNA"/>
</dbReference>
<dbReference type="GO" id="GO:0030295">
    <property type="term" value="F:protein kinase activator activity"/>
    <property type="evidence" value="ECO:0007669"/>
    <property type="project" value="TreeGrafter"/>
</dbReference>
<dbReference type="Proteomes" id="UP000885986">
    <property type="component" value="Unassembled WGS sequence"/>
</dbReference>
<evidence type="ECO:0000259" key="5">
    <source>
        <dbReference type="PROSITE" id="PS50109"/>
    </source>
</evidence>
<dbReference type="GO" id="GO:0007234">
    <property type="term" value="P:osmosensory signaling via phosphorelay pathway"/>
    <property type="evidence" value="ECO:0007669"/>
    <property type="project" value="TreeGrafter"/>
</dbReference>
<dbReference type="InterPro" id="IPR036890">
    <property type="entry name" value="HATPase_C_sf"/>
</dbReference>
<sequence length="463" mass="53103">MHESTPEIERQALAQVMLRVREKEKSYQRYNFSHGQNAALRAFFDLAQEYDAMEDFYRVCVIVPVVFLKIPCRLHLLNERRNALSLVCDSEKGLVSPPLPAPQGMRLGCHTYSLDRALVVPIQRKPSAQESGEPRSLSDLVMGMLEIPAGADLSRDQRFFLRKYANRIGYNLHNRMIAQQNIRHLKFINNLVMDIEHNVITPNIHFRHLFNKLRKRLNELEKVSLEFSRMHQAGTNVCDDKACALIQERLEILYDDLAANHREMLEHYNNYSLFLESLFRRDHFSKGHLVLRPRMCSIEKEIINPQLDHYGNRLVRQGIRIAQPIDMRDEEIPLKVDVGLLSQVYANLFSNAEKYTTAVHSASGEEIKLMAYGREFLPNYFGLGQDGIKFNVFTTGEHLDLKEAGLLYTDGFRGRSASAKPGTGHGLAFIKQVVEIHGGVVGYEPTEMGNNFYFILPISGDQR</sequence>
<dbReference type="AlphaFoldDB" id="A0A7C2TH72"/>
<dbReference type="GO" id="GO:0004673">
    <property type="term" value="F:protein histidine kinase activity"/>
    <property type="evidence" value="ECO:0007669"/>
    <property type="project" value="UniProtKB-EC"/>
</dbReference>
<name>A0A7C2TH72_9BACT</name>
<dbReference type="EC" id="2.7.13.3" evidence="2"/>
<dbReference type="PANTHER" id="PTHR42878">
    <property type="entry name" value="TWO-COMPONENT HISTIDINE KINASE"/>
    <property type="match status" value="1"/>
</dbReference>